<feature type="non-terminal residue" evidence="1">
    <location>
        <position position="1"/>
    </location>
</feature>
<protein>
    <submittedName>
        <fullName evidence="1">DNA oxidative demethylase ALKBH2</fullName>
    </submittedName>
</protein>
<name>A0A4Y2MZS6_ARAVE</name>
<accession>A0A4Y2MZS6</accession>
<evidence type="ECO:0000313" key="1">
    <source>
        <dbReference type="EMBL" id="GBN32661.1"/>
    </source>
</evidence>
<gene>
    <name evidence="1" type="primary">ALKBH2_103</name>
    <name evidence="1" type="ORF">AVEN_257406_1</name>
</gene>
<dbReference type="EMBL" id="BGPR01207040">
    <property type="protein sequence ID" value="GBN32661.1"/>
    <property type="molecule type" value="Genomic_DNA"/>
</dbReference>
<comment type="caution">
    <text evidence="1">The sequence shown here is derived from an EMBL/GenBank/DDBJ whole genome shotgun (WGS) entry which is preliminary data.</text>
</comment>
<evidence type="ECO:0000313" key="2">
    <source>
        <dbReference type="Proteomes" id="UP000499080"/>
    </source>
</evidence>
<dbReference type="GO" id="GO:0032259">
    <property type="term" value="P:methylation"/>
    <property type="evidence" value="ECO:0007669"/>
    <property type="project" value="UniProtKB-KW"/>
</dbReference>
<keyword evidence="1" id="KW-0489">Methyltransferase</keyword>
<reference evidence="1 2" key="1">
    <citation type="journal article" date="2019" name="Sci. Rep.">
        <title>Orb-weaving spider Araneus ventricosus genome elucidates the spidroin gene catalogue.</title>
        <authorList>
            <person name="Kono N."/>
            <person name="Nakamura H."/>
            <person name="Ohtoshi R."/>
            <person name="Moran D.A.P."/>
            <person name="Shinohara A."/>
            <person name="Yoshida Y."/>
            <person name="Fujiwara M."/>
            <person name="Mori M."/>
            <person name="Tomita M."/>
            <person name="Arakawa K."/>
        </authorList>
    </citation>
    <scope>NUCLEOTIDE SEQUENCE [LARGE SCALE GENOMIC DNA]</scope>
</reference>
<keyword evidence="2" id="KW-1185">Reference proteome</keyword>
<dbReference type="AlphaFoldDB" id="A0A4Y2MZS6"/>
<keyword evidence="1" id="KW-0808">Transferase</keyword>
<dbReference type="Proteomes" id="UP000499080">
    <property type="component" value="Unassembled WGS sequence"/>
</dbReference>
<organism evidence="1 2">
    <name type="scientific">Araneus ventricosus</name>
    <name type="common">Orbweaver spider</name>
    <name type="synonym">Epeira ventricosa</name>
    <dbReference type="NCBI Taxonomy" id="182803"/>
    <lineage>
        <taxon>Eukaryota</taxon>
        <taxon>Metazoa</taxon>
        <taxon>Ecdysozoa</taxon>
        <taxon>Arthropoda</taxon>
        <taxon>Chelicerata</taxon>
        <taxon>Arachnida</taxon>
        <taxon>Araneae</taxon>
        <taxon>Araneomorphae</taxon>
        <taxon>Entelegynae</taxon>
        <taxon>Araneoidea</taxon>
        <taxon>Araneidae</taxon>
        <taxon>Araneus</taxon>
    </lineage>
</organism>
<proteinExistence type="predicted"/>
<sequence>FIAMIEFNKYSYLYFESTMKSFGAYVLLHSNNVIFKV</sequence>
<dbReference type="GO" id="GO:0008168">
    <property type="term" value="F:methyltransferase activity"/>
    <property type="evidence" value="ECO:0007669"/>
    <property type="project" value="UniProtKB-KW"/>
</dbReference>